<proteinExistence type="inferred from homology"/>
<evidence type="ECO:0000313" key="4">
    <source>
        <dbReference type="RefSeq" id="XP_014667737.1"/>
    </source>
</evidence>
<dbReference type="RefSeq" id="XP_014667737.1">
    <property type="nucleotide sequence ID" value="XM_014812251.1"/>
</dbReference>
<name>A0ABM1E6B6_PRICU</name>
<accession>A0ABM1E6B6</accession>
<evidence type="ECO:0000256" key="2">
    <source>
        <dbReference type="SAM" id="MobiDB-lite"/>
    </source>
</evidence>
<sequence length="94" mass="10327">MVCVSCIVIPFMLWFFHKYLQPWLGKYIPWLKPAALPADGAADAAAPADGQKMKCPFSKKKEDGEEEEEPGKAGVTENGSTAREEVAVVDKKND</sequence>
<evidence type="ECO:0000313" key="3">
    <source>
        <dbReference type="Proteomes" id="UP000695022"/>
    </source>
</evidence>
<evidence type="ECO:0000256" key="1">
    <source>
        <dbReference type="ARBA" id="ARBA00007959"/>
    </source>
</evidence>
<feature type="compositionally biased region" description="Low complexity" evidence="2">
    <location>
        <begin position="41"/>
        <end position="50"/>
    </location>
</feature>
<gene>
    <name evidence="4" type="primary">LOC106809245</name>
</gene>
<dbReference type="PANTHER" id="PTHR13456">
    <property type="entry name" value="UPF0729 PROTEIN C18ORF32"/>
    <property type="match status" value="1"/>
</dbReference>
<dbReference type="Proteomes" id="UP000695022">
    <property type="component" value="Unplaced"/>
</dbReference>
<feature type="compositionally biased region" description="Basic and acidic residues" evidence="2">
    <location>
        <begin position="82"/>
        <end position="94"/>
    </location>
</feature>
<dbReference type="GeneID" id="106809245"/>
<comment type="similarity">
    <text evidence="1">Belongs to the UPF0729 family.</text>
</comment>
<protein>
    <submittedName>
        <fullName evidence="4">UPF0729 protein C18orf32 homolog</fullName>
    </submittedName>
</protein>
<reference evidence="4" key="1">
    <citation type="submission" date="2025-08" db="UniProtKB">
        <authorList>
            <consortium name="RefSeq"/>
        </authorList>
    </citation>
    <scope>IDENTIFICATION</scope>
</reference>
<dbReference type="Pfam" id="PF14975">
    <property type="entry name" value="DUF4512"/>
    <property type="match status" value="1"/>
</dbReference>
<organism evidence="3 4">
    <name type="scientific">Priapulus caudatus</name>
    <name type="common">Priapulid worm</name>
    <dbReference type="NCBI Taxonomy" id="37621"/>
    <lineage>
        <taxon>Eukaryota</taxon>
        <taxon>Metazoa</taxon>
        <taxon>Ecdysozoa</taxon>
        <taxon>Scalidophora</taxon>
        <taxon>Priapulida</taxon>
        <taxon>Priapulimorpha</taxon>
        <taxon>Priapulimorphida</taxon>
        <taxon>Priapulidae</taxon>
        <taxon>Priapulus</taxon>
    </lineage>
</organism>
<dbReference type="PANTHER" id="PTHR13456:SF0">
    <property type="entry name" value="UPF0729 PROTEIN C18ORF32"/>
    <property type="match status" value="1"/>
</dbReference>
<feature type="region of interest" description="Disordered" evidence="2">
    <location>
        <begin position="41"/>
        <end position="94"/>
    </location>
</feature>
<keyword evidence="3" id="KW-1185">Reference proteome</keyword>
<dbReference type="InterPro" id="IPR026776">
    <property type="entry name" value="UPF0729_C18orf32-like"/>
</dbReference>